<gene>
    <name evidence="2" type="ORF">NVS32_00375</name>
</gene>
<dbReference type="Proteomes" id="UP001204320">
    <property type="component" value="Unassembled WGS sequence"/>
</dbReference>
<proteinExistence type="predicted"/>
<sequence length="160" mass="17320">MFQQVKGLEYRAWMARADDDRSLARSALVSERHPRTACYLALQAMEGYVKAQLTSLGEAPEGAHGLLLLLDHLYLASGVEPDPSVAAVAGQLSSYEASTRYPGAPFMQEDASRAVRSYEAVAGSLSRAGFEVPAWDDPIRYFDIPPSGGEATEIPSQGRD</sequence>
<dbReference type="SUPFAM" id="SSF81593">
    <property type="entry name" value="Nucleotidyltransferase substrate binding subunit/domain"/>
    <property type="match status" value="1"/>
</dbReference>
<keyword evidence="3" id="KW-1185">Reference proteome</keyword>
<accession>A0ABT1Z5E3</accession>
<dbReference type="EMBL" id="JANSKA010000001">
    <property type="protein sequence ID" value="MCR9035414.1"/>
    <property type="molecule type" value="Genomic_DNA"/>
</dbReference>
<feature type="domain" description="HEPN" evidence="1">
    <location>
        <begin position="14"/>
        <end position="121"/>
    </location>
</feature>
<name>A0ABT1Z5E3_9ACTN</name>
<protein>
    <submittedName>
        <fullName evidence="2">HEPN domain-containing protein</fullName>
    </submittedName>
</protein>
<evidence type="ECO:0000313" key="3">
    <source>
        <dbReference type="Proteomes" id="UP001204320"/>
    </source>
</evidence>
<organism evidence="2 3">
    <name type="scientific">Tractidigestivibacter montrealensis</name>
    <dbReference type="NCBI Taxonomy" id="2972466"/>
    <lineage>
        <taxon>Bacteria</taxon>
        <taxon>Bacillati</taxon>
        <taxon>Actinomycetota</taxon>
        <taxon>Coriobacteriia</taxon>
        <taxon>Coriobacteriales</taxon>
        <taxon>Atopobiaceae</taxon>
        <taxon>Tractidigestivibacter</taxon>
    </lineage>
</organism>
<reference evidence="2 3" key="1">
    <citation type="submission" date="2022-08" db="EMBL/GenBank/DDBJ databases">
        <title>Tractidigestivibacter montrealensis type strain KD21.</title>
        <authorList>
            <person name="Diop K."/>
            <person name="Richard C."/>
            <person name="Routy B."/>
        </authorList>
    </citation>
    <scope>NUCLEOTIDE SEQUENCE [LARGE SCALE GENOMIC DNA]</scope>
    <source>
        <strain evidence="2 3">KD21</strain>
    </source>
</reference>
<comment type="caution">
    <text evidence="2">The sequence shown here is derived from an EMBL/GenBank/DDBJ whole genome shotgun (WGS) entry which is preliminary data.</text>
</comment>
<dbReference type="InterPro" id="IPR007842">
    <property type="entry name" value="HEPN_dom"/>
</dbReference>
<dbReference type="Pfam" id="PF05168">
    <property type="entry name" value="HEPN"/>
    <property type="match status" value="1"/>
</dbReference>
<dbReference type="Gene3D" id="1.20.120.330">
    <property type="entry name" value="Nucleotidyltransferases domain 2"/>
    <property type="match status" value="1"/>
</dbReference>
<evidence type="ECO:0000313" key="2">
    <source>
        <dbReference type="EMBL" id="MCR9035414.1"/>
    </source>
</evidence>
<evidence type="ECO:0000259" key="1">
    <source>
        <dbReference type="SMART" id="SM00748"/>
    </source>
</evidence>
<dbReference type="SMART" id="SM00748">
    <property type="entry name" value="HEPN"/>
    <property type="match status" value="1"/>
</dbReference>
<dbReference type="RefSeq" id="WP_258498237.1">
    <property type="nucleotide sequence ID" value="NZ_JANSKA010000001.1"/>
</dbReference>